<evidence type="ECO:0000313" key="7">
    <source>
        <dbReference type="Proteomes" id="UP001245370"/>
    </source>
</evidence>
<dbReference type="InterPro" id="IPR050103">
    <property type="entry name" value="Class-III_PLP-dep_AT"/>
</dbReference>
<dbReference type="GO" id="GO:0009016">
    <property type="term" value="F:succinyldiaminopimelate transaminase activity"/>
    <property type="evidence" value="ECO:0007669"/>
    <property type="project" value="UniProtKB-EC"/>
</dbReference>
<dbReference type="EC" id="2.6.1.17" evidence="6"/>
<keyword evidence="2 6" id="KW-0032">Aminotransferase</keyword>
<dbReference type="PANTHER" id="PTHR11986:SF79">
    <property type="entry name" value="ACETYLORNITHINE AMINOTRANSFERASE, MITOCHONDRIAL"/>
    <property type="match status" value="1"/>
</dbReference>
<evidence type="ECO:0000313" key="6">
    <source>
        <dbReference type="EMBL" id="MDR6331862.1"/>
    </source>
</evidence>
<keyword evidence="3 6" id="KW-0808">Transferase</keyword>
<sequence length="352" mass="36188">MSAIAPDASCVEAPPDDAAAVAVPVLDFSGAVRFDPARIVEGEVGEGEGAPASARCAALLTDHSFGDVARFFADRATAWRAAVETIRLHHRTAGRPKRREIVVVSDVPRLPPALAQDAGVRLIPEDEAAIEAAMGPNVAALLLAPASIDAGLRFLPGFVLAAARQAADEYGVVLMFDETDSGLGRTGMAFAHEWRGVAPDVMVLDGLPGEAEGGEGASALVLSARLARSLPSGLPLLDENAAAGLLLALSAAFAPGFETRVQEMGWKLEDRLATLRWRRPDLFTDTTGTGLVQGLVCAGPAAPLAEALAGQGLLAQPLGNVLALLPPLTVTEAEIAAAGDILDAVVAAFPPA</sequence>
<dbReference type="Proteomes" id="UP001245370">
    <property type="component" value="Unassembled WGS sequence"/>
</dbReference>
<comment type="caution">
    <text evidence="6">The sequence shown here is derived from an EMBL/GenBank/DDBJ whole genome shotgun (WGS) entry which is preliminary data.</text>
</comment>
<protein>
    <submittedName>
        <fullName evidence="6">Acetylornithine/N-succinyldiaminopimelate aminotransferase</fullName>
        <ecNumber evidence="6">2.6.1.11</ecNumber>
        <ecNumber evidence="6">2.6.1.17</ecNumber>
    </submittedName>
</protein>
<comment type="cofactor">
    <cofactor evidence="1">
        <name>pyridoxal 5'-phosphate</name>
        <dbReference type="ChEBI" id="CHEBI:597326"/>
    </cofactor>
</comment>
<evidence type="ECO:0000256" key="1">
    <source>
        <dbReference type="ARBA" id="ARBA00001933"/>
    </source>
</evidence>
<dbReference type="GO" id="GO:0003992">
    <property type="term" value="F:N2-acetyl-L-ornithine:2-oxoglutarate 5-aminotransferase activity"/>
    <property type="evidence" value="ECO:0007669"/>
    <property type="project" value="UniProtKB-EC"/>
</dbReference>
<dbReference type="InterPro" id="IPR015422">
    <property type="entry name" value="PyrdxlP-dep_Trfase_small"/>
</dbReference>
<dbReference type="InterPro" id="IPR005814">
    <property type="entry name" value="Aminotrans_3"/>
</dbReference>
<reference evidence="6 7" key="1">
    <citation type="submission" date="2023-07" db="EMBL/GenBank/DDBJ databases">
        <title>Genomic Encyclopedia of Type Strains, Phase IV (KMG-IV): sequencing the most valuable type-strain genomes for metagenomic binning, comparative biology and taxonomic classification.</title>
        <authorList>
            <person name="Goeker M."/>
        </authorList>
    </citation>
    <scope>NUCLEOTIDE SEQUENCE [LARGE SCALE GENOMIC DNA]</scope>
    <source>
        <strain evidence="6 7">DSM 338</strain>
    </source>
</reference>
<dbReference type="GeneID" id="95762810"/>
<dbReference type="InterPro" id="IPR015424">
    <property type="entry name" value="PyrdxlP-dep_Trfase"/>
</dbReference>
<name>A0ABU1KDG0_XANFL</name>
<accession>A0ABU1KDG0</accession>
<organism evidence="6 7">
    <name type="scientific">Xanthobacter flavus</name>
    <dbReference type="NCBI Taxonomy" id="281"/>
    <lineage>
        <taxon>Bacteria</taxon>
        <taxon>Pseudomonadati</taxon>
        <taxon>Pseudomonadota</taxon>
        <taxon>Alphaproteobacteria</taxon>
        <taxon>Hyphomicrobiales</taxon>
        <taxon>Xanthobacteraceae</taxon>
        <taxon>Xanthobacter</taxon>
    </lineage>
</organism>
<dbReference type="SUPFAM" id="SSF53383">
    <property type="entry name" value="PLP-dependent transferases"/>
    <property type="match status" value="1"/>
</dbReference>
<keyword evidence="7" id="KW-1185">Reference proteome</keyword>
<dbReference type="EC" id="2.6.1.11" evidence="6"/>
<keyword evidence="4 5" id="KW-0663">Pyridoxal phosphate</keyword>
<comment type="similarity">
    <text evidence="5">Belongs to the class-III pyridoxal-phosphate-dependent aminotransferase family.</text>
</comment>
<dbReference type="RefSeq" id="WP_281807377.1">
    <property type="nucleotide sequence ID" value="NZ_BSDO01000002.1"/>
</dbReference>
<evidence type="ECO:0000256" key="4">
    <source>
        <dbReference type="ARBA" id="ARBA00022898"/>
    </source>
</evidence>
<evidence type="ECO:0000256" key="5">
    <source>
        <dbReference type="RuleBase" id="RU003560"/>
    </source>
</evidence>
<dbReference type="PANTHER" id="PTHR11986">
    <property type="entry name" value="AMINOTRANSFERASE CLASS III"/>
    <property type="match status" value="1"/>
</dbReference>
<proteinExistence type="inferred from homology"/>
<evidence type="ECO:0000256" key="2">
    <source>
        <dbReference type="ARBA" id="ARBA00022576"/>
    </source>
</evidence>
<dbReference type="Gene3D" id="3.40.640.10">
    <property type="entry name" value="Type I PLP-dependent aspartate aminotransferase-like (Major domain)"/>
    <property type="match status" value="1"/>
</dbReference>
<dbReference type="InterPro" id="IPR015421">
    <property type="entry name" value="PyrdxlP-dep_Trfase_major"/>
</dbReference>
<gene>
    <name evidence="6" type="ORF">GGQ86_000309</name>
</gene>
<evidence type="ECO:0000256" key="3">
    <source>
        <dbReference type="ARBA" id="ARBA00022679"/>
    </source>
</evidence>
<dbReference type="Pfam" id="PF00202">
    <property type="entry name" value="Aminotran_3"/>
    <property type="match status" value="1"/>
</dbReference>
<dbReference type="EMBL" id="JAVDPY010000001">
    <property type="protein sequence ID" value="MDR6331862.1"/>
    <property type="molecule type" value="Genomic_DNA"/>
</dbReference>
<dbReference type="Gene3D" id="3.90.1150.10">
    <property type="entry name" value="Aspartate Aminotransferase, domain 1"/>
    <property type="match status" value="1"/>
</dbReference>